<dbReference type="EMBL" id="UINC01025900">
    <property type="protein sequence ID" value="SVB02363.1"/>
    <property type="molecule type" value="Genomic_DNA"/>
</dbReference>
<reference evidence="1" key="1">
    <citation type="submission" date="2018-05" db="EMBL/GenBank/DDBJ databases">
        <authorList>
            <person name="Lanie J.A."/>
            <person name="Ng W.-L."/>
            <person name="Kazmierczak K.M."/>
            <person name="Andrzejewski T.M."/>
            <person name="Davidsen T.M."/>
            <person name="Wayne K.J."/>
            <person name="Tettelin H."/>
            <person name="Glass J.I."/>
            <person name="Rusch D."/>
            <person name="Podicherti R."/>
            <person name="Tsui H.-C.T."/>
            <person name="Winkler M.E."/>
        </authorList>
    </citation>
    <scope>NUCLEOTIDE SEQUENCE</scope>
</reference>
<evidence type="ECO:0000313" key="1">
    <source>
        <dbReference type="EMBL" id="SVB02363.1"/>
    </source>
</evidence>
<sequence length="124" mass="14166">MGKEVKNNSMETFFVTTQTLENYGAHCESGKFADNHAYWKFKAGSDYIITGVDRLQDAVAFVAAITMENGIGYKEFPCHFEQVPHDYQTEYEMAQLDQDGEITYPAKRIDVGTFMLEKEVEKKS</sequence>
<accession>A0A382AMX7</accession>
<name>A0A382AMX7_9ZZZZ</name>
<dbReference type="AlphaFoldDB" id="A0A382AMX7"/>
<gene>
    <name evidence="1" type="ORF">METZ01_LOCUS155217</name>
</gene>
<organism evidence="1">
    <name type="scientific">marine metagenome</name>
    <dbReference type="NCBI Taxonomy" id="408172"/>
    <lineage>
        <taxon>unclassified sequences</taxon>
        <taxon>metagenomes</taxon>
        <taxon>ecological metagenomes</taxon>
    </lineage>
</organism>
<proteinExistence type="predicted"/>
<protein>
    <submittedName>
        <fullName evidence="1">Uncharacterized protein</fullName>
    </submittedName>
</protein>